<dbReference type="Proteomes" id="UP000510821">
    <property type="component" value="Chromosome"/>
</dbReference>
<dbReference type="AlphaFoldDB" id="A0A7D5XIJ6"/>
<keyword evidence="1" id="KW-0812">Transmembrane</keyword>
<dbReference type="Gene3D" id="3.40.50.300">
    <property type="entry name" value="P-loop containing nucleotide triphosphate hydrolases"/>
    <property type="match status" value="1"/>
</dbReference>
<evidence type="ECO:0008006" key="4">
    <source>
        <dbReference type="Google" id="ProtNLM"/>
    </source>
</evidence>
<proteinExistence type="predicted"/>
<organism evidence="2 3">
    <name type="scientific">Fermentimicrarchaeum limneticum</name>
    <dbReference type="NCBI Taxonomy" id="2795018"/>
    <lineage>
        <taxon>Archaea</taxon>
        <taxon>Candidatus Micrarchaeota</taxon>
        <taxon>Candidatus Fermentimicrarchaeales</taxon>
        <taxon>Candidatus Fermentimicrarchaeaceae</taxon>
        <taxon>Candidatus Fermentimicrarchaeum</taxon>
    </lineage>
</organism>
<evidence type="ECO:0000256" key="1">
    <source>
        <dbReference type="SAM" id="Phobius"/>
    </source>
</evidence>
<keyword evidence="1" id="KW-0472">Membrane</keyword>
<evidence type="ECO:0000313" key="2">
    <source>
        <dbReference type="EMBL" id="QLJ53254.1"/>
    </source>
</evidence>
<feature type="transmembrane region" description="Helical" evidence="1">
    <location>
        <begin position="7"/>
        <end position="30"/>
    </location>
</feature>
<dbReference type="EMBL" id="CP058998">
    <property type="protein sequence ID" value="QLJ53254.1"/>
    <property type="molecule type" value="Genomic_DNA"/>
</dbReference>
<dbReference type="InterPro" id="IPR027417">
    <property type="entry name" value="P-loop_NTPase"/>
</dbReference>
<protein>
    <recommendedName>
        <fullName evidence="4">Zona occludens toxin N-terminal domain-containing protein</fullName>
    </recommendedName>
</protein>
<evidence type="ECO:0000313" key="3">
    <source>
        <dbReference type="Proteomes" id="UP000510821"/>
    </source>
</evidence>
<dbReference type="KEGG" id="flt:Sv326_1079"/>
<name>A0A7D5XIJ6_FERL1</name>
<sequence>MANRRGFWGSVAGMLGFIWGLAGSTFAWIYNLFRASANAALKGVRKPRVKPGYLELRPVKVVEGSVESFEEKLLGSKSTVGLILGARGSGKSALGMRILENVHAKSGRAVCAMGFAEDKLPGWVKAVRRIEEVKNGSFVLVDEGGVLFSSRDSMSDANKLLSALLVVARHKDLSILFISQNSANLDVNAIRQADYLLLKKSSLLQKDFERKRIRDIYEEAERSLGKDAGAEATYVYSDELRGVVENGLPSFWSEGVSKSFKNLN</sequence>
<reference evidence="3" key="1">
    <citation type="submission" date="2020-07" db="EMBL/GenBank/DDBJ databases">
        <title>Metabolic diversity and evolutionary history of the archaeal phylum ###Micrarchaeota### uncovered from a freshwater lake metagenome.</title>
        <authorList>
            <person name="Kadnikov V.V."/>
            <person name="Savvichev A.S."/>
            <person name="Mardanov A.V."/>
            <person name="Beletsky A.V."/>
            <person name="Chupakov A.V."/>
            <person name="Kokryatskaya N.M."/>
            <person name="Pimenov N.V."/>
            <person name="Ravin N.V."/>
        </authorList>
    </citation>
    <scope>NUCLEOTIDE SEQUENCE [LARGE SCALE GENOMIC DNA]</scope>
</reference>
<accession>A0A7D5XIJ6</accession>
<gene>
    <name evidence="2" type="ORF">Sv326_1079</name>
</gene>
<keyword evidence="1" id="KW-1133">Transmembrane helix</keyword>
<dbReference type="SUPFAM" id="SSF52540">
    <property type="entry name" value="P-loop containing nucleoside triphosphate hydrolases"/>
    <property type="match status" value="1"/>
</dbReference>